<gene>
    <name evidence="5" type="ORF">DFH07DRAFT_856115</name>
</gene>
<accession>A0AAD7MLQ0</accession>
<evidence type="ECO:0000256" key="1">
    <source>
        <dbReference type="ARBA" id="ARBA00022801"/>
    </source>
</evidence>
<keyword evidence="1" id="KW-0378">Hydrolase</keyword>
<evidence type="ECO:0000256" key="2">
    <source>
        <dbReference type="ARBA" id="ARBA00038334"/>
    </source>
</evidence>
<proteinExistence type="inferred from homology"/>
<dbReference type="Proteomes" id="UP001215280">
    <property type="component" value="Unassembled WGS sequence"/>
</dbReference>
<dbReference type="GO" id="GO:0016787">
    <property type="term" value="F:hydrolase activity"/>
    <property type="evidence" value="ECO:0007669"/>
    <property type="project" value="UniProtKB-KW"/>
</dbReference>
<evidence type="ECO:0000313" key="5">
    <source>
        <dbReference type="EMBL" id="KAJ7723309.1"/>
    </source>
</evidence>
<evidence type="ECO:0000256" key="3">
    <source>
        <dbReference type="SAM" id="MobiDB-lite"/>
    </source>
</evidence>
<dbReference type="InterPro" id="IPR029058">
    <property type="entry name" value="AB_hydrolase_fold"/>
</dbReference>
<dbReference type="Pfam" id="PF00561">
    <property type="entry name" value="Abhydrolase_1"/>
    <property type="match status" value="1"/>
</dbReference>
<dbReference type="AlphaFoldDB" id="A0AAD7MLQ0"/>
<feature type="domain" description="AB hydrolase-1" evidence="4">
    <location>
        <begin position="47"/>
        <end position="187"/>
    </location>
</feature>
<evidence type="ECO:0000313" key="6">
    <source>
        <dbReference type="Proteomes" id="UP001215280"/>
    </source>
</evidence>
<keyword evidence="6" id="KW-1185">Reference proteome</keyword>
<dbReference type="InterPro" id="IPR000639">
    <property type="entry name" value="Epox_hydrolase-like"/>
</dbReference>
<feature type="region of interest" description="Disordered" evidence="3">
    <location>
        <begin position="1"/>
        <end position="23"/>
    </location>
</feature>
<evidence type="ECO:0000259" key="4">
    <source>
        <dbReference type="Pfam" id="PF00561"/>
    </source>
</evidence>
<dbReference type="Gene3D" id="3.40.50.1820">
    <property type="entry name" value="alpha/beta hydrolase"/>
    <property type="match status" value="1"/>
</dbReference>
<organism evidence="5 6">
    <name type="scientific">Mycena maculata</name>
    <dbReference type="NCBI Taxonomy" id="230809"/>
    <lineage>
        <taxon>Eukaryota</taxon>
        <taxon>Fungi</taxon>
        <taxon>Dikarya</taxon>
        <taxon>Basidiomycota</taxon>
        <taxon>Agaricomycotina</taxon>
        <taxon>Agaricomycetes</taxon>
        <taxon>Agaricomycetidae</taxon>
        <taxon>Agaricales</taxon>
        <taxon>Marasmiineae</taxon>
        <taxon>Mycenaceae</taxon>
        <taxon>Mycena</taxon>
    </lineage>
</organism>
<dbReference type="SUPFAM" id="SSF53474">
    <property type="entry name" value="alpha/beta-Hydrolases"/>
    <property type="match status" value="1"/>
</dbReference>
<name>A0AAD7MLQ0_9AGAR</name>
<sequence>MTQANASECQAHLHPQPTMDPTRYKQLKTQRGFNYSYYWSPPAPGKPVIFFAHGFPAGSFLWRKQVPFFKPLGYGLLVPDFLGYGATDKPTDPKVYIGSGHAHDVVDILDAEGIEKVIAIGHDWGIYPVSRLITYDPQRVAACAFLGGGYGPPATKSTDRASRHEAIKKTFGYDAFAYMRFFVQPDAPAIIEEHIDSFISLVYPEKLQLWKDHLCVDGGARKWIESNSLSPLPSYMTPEEKEHLKKALLTGGITASLCWYRAAVEKVTAEDDAQISPEAVEVKQPLLFVAFTGDILALPIIGDTTVHAQYAKGPVTRKEIGGDHWGAESHAEELNDILLEWIQGLDS</sequence>
<reference evidence="5" key="1">
    <citation type="submission" date="2023-03" db="EMBL/GenBank/DDBJ databases">
        <title>Massive genome expansion in bonnet fungi (Mycena s.s.) driven by repeated elements and novel gene families across ecological guilds.</title>
        <authorList>
            <consortium name="Lawrence Berkeley National Laboratory"/>
            <person name="Harder C.B."/>
            <person name="Miyauchi S."/>
            <person name="Viragh M."/>
            <person name="Kuo A."/>
            <person name="Thoen E."/>
            <person name="Andreopoulos B."/>
            <person name="Lu D."/>
            <person name="Skrede I."/>
            <person name="Drula E."/>
            <person name="Henrissat B."/>
            <person name="Morin E."/>
            <person name="Kohler A."/>
            <person name="Barry K."/>
            <person name="LaButti K."/>
            <person name="Morin E."/>
            <person name="Salamov A."/>
            <person name="Lipzen A."/>
            <person name="Mereny Z."/>
            <person name="Hegedus B."/>
            <person name="Baldrian P."/>
            <person name="Stursova M."/>
            <person name="Weitz H."/>
            <person name="Taylor A."/>
            <person name="Grigoriev I.V."/>
            <person name="Nagy L.G."/>
            <person name="Martin F."/>
            <person name="Kauserud H."/>
        </authorList>
    </citation>
    <scope>NUCLEOTIDE SEQUENCE</scope>
    <source>
        <strain evidence="5">CBHHK188m</strain>
    </source>
</reference>
<protein>
    <submittedName>
        <fullName evidence="5">Alpha/beta-hydrolase</fullName>
    </submittedName>
</protein>
<dbReference type="InterPro" id="IPR000073">
    <property type="entry name" value="AB_hydrolase_1"/>
</dbReference>
<dbReference type="PANTHER" id="PTHR43329">
    <property type="entry name" value="EPOXIDE HYDROLASE"/>
    <property type="match status" value="1"/>
</dbReference>
<comment type="caution">
    <text evidence="5">The sequence shown here is derived from an EMBL/GenBank/DDBJ whole genome shotgun (WGS) entry which is preliminary data.</text>
</comment>
<dbReference type="EMBL" id="JARJLG010000249">
    <property type="protein sequence ID" value="KAJ7723309.1"/>
    <property type="molecule type" value="Genomic_DNA"/>
</dbReference>
<dbReference type="PRINTS" id="PR00412">
    <property type="entry name" value="EPOXHYDRLASE"/>
</dbReference>
<comment type="similarity">
    <text evidence="2">Belongs to the AB hydrolase superfamily. Epoxide hydrolase family.</text>
</comment>